<evidence type="ECO:0000313" key="1">
    <source>
        <dbReference type="EMBL" id="CAG8718503.1"/>
    </source>
</evidence>
<dbReference type="EMBL" id="CAJVQC010022550">
    <property type="protein sequence ID" value="CAG8718503.1"/>
    <property type="molecule type" value="Genomic_DNA"/>
</dbReference>
<feature type="non-terminal residue" evidence="1">
    <location>
        <position position="1"/>
    </location>
</feature>
<sequence length="56" mass="6269">LCYDDTGSDEYLSNSDSYIDKSDLGSDDYNNYKSNYEFDNEEASCASTSTTKAIKD</sequence>
<dbReference type="Proteomes" id="UP000789920">
    <property type="component" value="Unassembled WGS sequence"/>
</dbReference>
<reference evidence="1" key="1">
    <citation type="submission" date="2021-06" db="EMBL/GenBank/DDBJ databases">
        <authorList>
            <person name="Kallberg Y."/>
            <person name="Tangrot J."/>
            <person name="Rosling A."/>
        </authorList>
    </citation>
    <scope>NUCLEOTIDE SEQUENCE</scope>
    <source>
        <strain evidence="1">MA461A</strain>
    </source>
</reference>
<comment type="caution">
    <text evidence="1">The sequence shown here is derived from an EMBL/GenBank/DDBJ whole genome shotgun (WGS) entry which is preliminary data.</text>
</comment>
<proteinExistence type="predicted"/>
<keyword evidence="2" id="KW-1185">Reference proteome</keyword>
<accession>A0ACA9PNN5</accession>
<protein>
    <submittedName>
        <fullName evidence="1">923_t:CDS:1</fullName>
    </submittedName>
</protein>
<organism evidence="1 2">
    <name type="scientific">Racocetra persica</name>
    <dbReference type="NCBI Taxonomy" id="160502"/>
    <lineage>
        <taxon>Eukaryota</taxon>
        <taxon>Fungi</taxon>
        <taxon>Fungi incertae sedis</taxon>
        <taxon>Mucoromycota</taxon>
        <taxon>Glomeromycotina</taxon>
        <taxon>Glomeromycetes</taxon>
        <taxon>Diversisporales</taxon>
        <taxon>Gigasporaceae</taxon>
        <taxon>Racocetra</taxon>
    </lineage>
</organism>
<name>A0ACA9PNN5_9GLOM</name>
<gene>
    <name evidence="1" type="ORF">RPERSI_LOCUS11096</name>
</gene>
<evidence type="ECO:0000313" key="2">
    <source>
        <dbReference type="Proteomes" id="UP000789920"/>
    </source>
</evidence>